<keyword evidence="1" id="KW-0732">Signal</keyword>
<accession>A0A656GL00</accession>
<feature type="non-terminal residue" evidence="3">
    <location>
        <position position="1"/>
    </location>
</feature>
<evidence type="ECO:0000313" key="4">
    <source>
        <dbReference type="Proteomes" id="UP000003465"/>
    </source>
</evidence>
<dbReference type="Gene3D" id="3.20.20.80">
    <property type="entry name" value="Glycosidases"/>
    <property type="match status" value="1"/>
</dbReference>
<proteinExistence type="predicted"/>
<gene>
    <name evidence="3" type="ORF">PSYMO_35602</name>
</gene>
<evidence type="ECO:0000256" key="1">
    <source>
        <dbReference type="ARBA" id="ARBA00022729"/>
    </source>
</evidence>
<dbReference type="PANTHER" id="PTHR43405:SF1">
    <property type="entry name" value="GLYCOSYL HYDROLASE DIGH"/>
    <property type="match status" value="1"/>
</dbReference>
<comment type="caution">
    <text evidence="3">The sequence shown here is derived from an EMBL/GenBank/DDBJ whole genome shotgun (WGS) entry which is preliminary data.</text>
</comment>
<organism evidence="3 4">
    <name type="scientific">Pseudomonas amygdali pv. mori str. 301020</name>
    <dbReference type="NCBI Taxonomy" id="629261"/>
    <lineage>
        <taxon>Bacteria</taxon>
        <taxon>Pseudomonadati</taxon>
        <taxon>Pseudomonadota</taxon>
        <taxon>Gammaproteobacteria</taxon>
        <taxon>Pseudomonadales</taxon>
        <taxon>Pseudomonadaceae</taxon>
        <taxon>Pseudomonas</taxon>
        <taxon>Pseudomonas amygdali</taxon>
    </lineage>
</organism>
<dbReference type="Pfam" id="PF02638">
    <property type="entry name" value="GHL10"/>
    <property type="match status" value="1"/>
</dbReference>
<dbReference type="Proteomes" id="UP000003465">
    <property type="component" value="Unassembled WGS sequence"/>
</dbReference>
<dbReference type="InterPro" id="IPR003790">
    <property type="entry name" value="GHL10"/>
</dbReference>
<dbReference type="EMBL" id="AEAG01002399">
    <property type="protein sequence ID" value="EGH26493.1"/>
    <property type="molecule type" value="Genomic_DNA"/>
</dbReference>
<protein>
    <submittedName>
        <fullName evidence="3">YngK protein</fullName>
    </submittedName>
</protein>
<dbReference type="PANTHER" id="PTHR43405">
    <property type="entry name" value="GLYCOSYL HYDROLASE DIGH"/>
    <property type="match status" value="1"/>
</dbReference>
<dbReference type="AlphaFoldDB" id="A0A656GL00"/>
<name>A0A656GL00_PSEA0</name>
<evidence type="ECO:0000313" key="3">
    <source>
        <dbReference type="EMBL" id="EGH26493.1"/>
    </source>
</evidence>
<feature type="domain" description="Glycosyl hydrolase-like 10" evidence="2">
    <location>
        <begin position="1"/>
        <end position="51"/>
    </location>
</feature>
<feature type="non-terminal residue" evidence="3">
    <location>
        <position position="54"/>
    </location>
</feature>
<dbReference type="InterPro" id="IPR052177">
    <property type="entry name" value="Divisome_Glycosyl_Hydrolase"/>
</dbReference>
<sequence length="54" mass="5992">VVPCADAFYASDLLPWSKYLTGTLGKNPGFDPLAYAVEQAHARNIELHAWVNPY</sequence>
<evidence type="ECO:0000259" key="2">
    <source>
        <dbReference type="Pfam" id="PF02638"/>
    </source>
</evidence>
<reference evidence="3 4" key="1">
    <citation type="journal article" date="2011" name="PLoS Pathog.">
        <title>Dynamic evolution of pathogenicity revealed by sequencing and comparative genomics of 19 Pseudomonas syringae isolates.</title>
        <authorList>
            <person name="Baltrus D.A."/>
            <person name="Nishimura M.T."/>
            <person name="Romanchuk A."/>
            <person name="Chang J.H."/>
            <person name="Mukhtar M.S."/>
            <person name="Cherkis K."/>
            <person name="Roach J."/>
            <person name="Grant S.R."/>
            <person name="Jones C.D."/>
            <person name="Dangl J.L."/>
        </authorList>
    </citation>
    <scope>NUCLEOTIDE SEQUENCE [LARGE SCALE GENOMIC DNA]</scope>
    <source>
        <strain evidence="3 4">301020</strain>
    </source>
</reference>